<keyword evidence="3" id="KW-1185">Reference proteome</keyword>
<dbReference type="AlphaFoldDB" id="G2KMG2"/>
<dbReference type="KEGG" id="mai:MICA_2353"/>
<dbReference type="HOGENOM" id="CLU_2666959_0_0_5"/>
<dbReference type="STRING" id="856793.MICA_2353"/>
<keyword evidence="1" id="KW-0812">Transmembrane</keyword>
<dbReference type="PROSITE" id="PS51257">
    <property type="entry name" value="PROKAR_LIPOPROTEIN"/>
    <property type="match status" value="1"/>
</dbReference>
<name>G2KMG2_MICAA</name>
<gene>
    <name evidence="2" type="ordered locus">MICA_2353</name>
</gene>
<accession>G2KMG2</accession>
<sequence length="75" mass="8674">MQRIARHNIQRIYRASPCFFSILSAICASPSLFACLFRFRQRFSALMVGTKDGFGLNFRGIFGVFEWVLNRADHL</sequence>
<organism evidence="2 3">
    <name type="scientific">Micavibrio aeruginosavorus (strain ARL-13)</name>
    <dbReference type="NCBI Taxonomy" id="856793"/>
    <lineage>
        <taxon>Bacteria</taxon>
        <taxon>Pseudomonadati</taxon>
        <taxon>Bdellovibrionota</taxon>
        <taxon>Bdellovibrionia</taxon>
        <taxon>Bdellovibrionales</taxon>
        <taxon>Pseudobdellovibrionaceae</taxon>
        <taxon>Micavibrio</taxon>
    </lineage>
</organism>
<protein>
    <submittedName>
        <fullName evidence="2">Uncharacterized protein</fullName>
    </submittedName>
</protein>
<evidence type="ECO:0000313" key="3">
    <source>
        <dbReference type="Proteomes" id="UP000009286"/>
    </source>
</evidence>
<proteinExistence type="predicted"/>
<dbReference type="EMBL" id="CP002382">
    <property type="protein sequence ID" value="AEP10655.1"/>
    <property type="molecule type" value="Genomic_DNA"/>
</dbReference>
<evidence type="ECO:0000256" key="1">
    <source>
        <dbReference type="SAM" id="Phobius"/>
    </source>
</evidence>
<evidence type="ECO:0000313" key="2">
    <source>
        <dbReference type="EMBL" id="AEP10655.1"/>
    </source>
</evidence>
<feature type="transmembrane region" description="Helical" evidence="1">
    <location>
        <begin position="12"/>
        <end position="37"/>
    </location>
</feature>
<reference evidence="2 3" key="1">
    <citation type="journal article" date="2011" name="BMC Genomics">
        <title>Genomic insights into an obligate epibiotic bacterial predator: Micavibrio aeruginosavorus ARL-13.</title>
        <authorList>
            <person name="Wang Z."/>
            <person name="Kadouri D."/>
            <person name="Wu M."/>
        </authorList>
    </citation>
    <scope>NUCLEOTIDE SEQUENCE [LARGE SCALE GENOMIC DNA]</scope>
    <source>
        <strain evidence="2 3">ARL-13</strain>
    </source>
</reference>
<keyword evidence="1" id="KW-1133">Transmembrane helix</keyword>
<keyword evidence="1" id="KW-0472">Membrane</keyword>
<dbReference type="Proteomes" id="UP000009286">
    <property type="component" value="Chromosome"/>
</dbReference>